<dbReference type="AlphaFoldDB" id="A0A0B3BPR1"/>
<comment type="caution">
    <text evidence="1">The sequence shown here is derived from an EMBL/GenBank/DDBJ whole genome shotgun (WGS) entry which is preliminary data.</text>
</comment>
<organism evidence="1 2">
    <name type="scientific">Pseudomonas flexibilis</name>
    <dbReference type="NCBI Taxonomy" id="706570"/>
    <lineage>
        <taxon>Bacteria</taxon>
        <taxon>Pseudomonadati</taxon>
        <taxon>Pseudomonadota</taxon>
        <taxon>Gammaproteobacteria</taxon>
        <taxon>Pseudomonadales</taxon>
        <taxon>Pseudomonadaceae</taxon>
        <taxon>Pseudomonas</taxon>
    </lineage>
</organism>
<dbReference type="EMBL" id="JTAK01000004">
    <property type="protein sequence ID" value="KHO64600.1"/>
    <property type="molecule type" value="Genomic_DNA"/>
</dbReference>
<reference evidence="1 2" key="1">
    <citation type="submission" date="2014-11" db="EMBL/GenBank/DDBJ databases">
        <title>Genome sequence of Pseudomonas tuomuerensis JCM 14085.</title>
        <authorList>
            <person name="Shin S.-K."/>
            <person name="Yi H."/>
        </authorList>
    </citation>
    <scope>NUCLEOTIDE SEQUENCE [LARGE SCALE GENOMIC DNA]</scope>
    <source>
        <strain evidence="1 2">JCM 14085</strain>
    </source>
</reference>
<evidence type="ECO:0008006" key="3">
    <source>
        <dbReference type="Google" id="ProtNLM"/>
    </source>
</evidence>
<dbReference type="InterPro" id="IPR011009">
    <property type="entry name" value="Kinase-like_dom_sf"/>
</dbReference>
<protein>
    <recommendedName>
        <fullName evidence="3">Phosphotransferase enzyme family protein</fullName>
    </recommendedName>
</protein>
<dbReference type="STRING" id="706570.PT85_10410"/>
<gene>
    <name evidence="1" type="ORF">PT85_10410</name>
</gene>
<sequence>MPYLAGQHPSLPVHLNHQGIRFQLYQAPDAELLASIADQFDRLEDGRRLTTHQSAFGHCFIKTTPIRSLSRRLRITFGLPSPGKGLDWELVELVNHLQAEALGIPCPRLLGYGYRTRAGLVDALCLIYEYLDGQCDGAEWLGRHPERAPELLATLCEAVLDLHGKRAYPLDLWLGNLMLSPQDPSRLTFIDFESCCFGTSPHIDAVLGLIFGQLYYGTLKATFRDFLSEAQFDAIVRPYRERLAALDTDQFEAAYQAAKHTIVNRKARRRIFRQGLRGSKLLQAH</sequence>
<accession>A0A0B3BPR1</accession>
<dbReference type="RefSeq" id="WP_039606603.1">
    <property type="nucleotide sequence ID" value="NZ_FMUP01000002.1"/>
</dbReference>
<dbReference type="SUPFAM" id="SSF56112">
    <property type="entry name" value="Protein kinase-like (PK-like)"/>
    <property type="match status" value="1"/>
</dbReference>
<keyword evidence="2" id="KW-1185">Reference proteome</keyword>
<name>A0A0B3BPR1_9PSED</name>
<evidence type="ECO:0000313" key="2">
    <source>
        <dbReference type="Proteomes" id="UP000030980"/>
    </source>
</evidence>
<dbReference type="Proteomes" id="UP000030980">
    <property type="component" value="Unassembled WGS sequence"/>
</dbReference>
<proteinExistence type="predicted"/>
<dbReference type="OrthoDB" id="6997192at2"/>
<evidence type="ECO:0000313" key="1">
    <source>
        <dbReference type="EMBL" id="KHO64600.1"/>
    </source>
</evidence>